<accession>A0A251XLX4</accession>
<comment type="caution">
    <text evidence="2">The sequence shown here is derived from an EMBL/GenBank/DDBJ whole genome shotgun (WGS) entry which is preliminary data.</text>
</comment>
<protein>
    <submittedName>
        <fullName evidence="2">Uncharacterized protein</fullName>
    </submittedName>
</protein>
<reference evidence="2 3" key="1">
    <citation type="submission" date="2016-08" db="EMBL/GenBank/DDBJ databases">
        <title>Genome sequence of Clavibacter michiganensis subsp. michiganensis strain CASJ007.</title>
        <authorList>
            <person name="Thapa S.P."/>
            <person name="Coaker G."/>
        </authorList>
    </citation>
    <scope>NUCLEOTIDE SEQUENCE [LARGE SCALE GENOMIC DNA]</scope>
    <source>
        <strain evidence="2">CASJ007</strain>
    </source>
</reference>
<evidence type="ECO:0000256" key="1">
    <source>
        <dbReference type="SAM" id="MobiDB-lite"/>
    </source>
</evidence>
<gene>
    <name evidence="2" type="ORF">CMMCAS07_04515</name>
</gene>
<name>A0A251XLX4_CLAMM</name>
<feature type="region of interest" description="Disordered" evidence="1">
    <location>
        <begin position="1"/>
        <end position="33"/>
    </location>
</feature>
<organism evidence="2 3">
    <name type="scientific">Clavibacter michiganensis subsp. michiganensis</name>
    <dbReference type="NCBI Taxonomy" id="33013"/>
    <lineage>
        <taxon>Bacteria</taxon>
        <taxon>Bacillati</taxon>
        <taxon>Actinomycetota</taxon>
        <taxon>Actinomycetes</taxon>
        <taxon>Micrococcales</taxon>
        <taxon>Microbacteriaceae</taxon>
        <taxon>Clavibacter</taxon>
    </lineage>
</organism>
<dbReference type="AlphaFoldDB" id="A0A251XLX4"/>
<dbReference type="EMBL" id="MDHH01000001">
    <property type="protein sequence ID" value="OUE04189.1"/>
    <property type="molecule type" value="Genomic_DNA"/>
</dbReference>
<keyword evidence="3" id="KW-1185">Reference proteome</keyword>
<evidence type="ECO:0000313" key="2">
    <source>
        <dbReference type="EMBL" id="OUE04189.1"/>
    </source>
</evidence>
<feature type="compositionally biased region" description="Polar residues" evidence="1">
    <location>
        <begin position="15"/>
        <end position="30"/>
    </location>
</feature>
<sequence>MSSRSVVPTRMRATRSPTSGGIPIQASTPSGPVASAWNHAPGMSPVTLRTISPVSQPCVMAW</sequence>
<proteinExistence type="predicted"/>
<evidence type="ECO:0000313" key="3">
    <source>
        <dbReference type="Proteomes" id="UP000195062"/>
    </source>
</evidence>
<dbReference type="Proteomes" id="UP000195062">
    <property type="component" value="Unassembled WGS sequence"/>
</dbReference>